<feature type="region of interest" description="Disordered" evidence="1">
    <location>
        <begin position="97"/>
        <end position="203"/>
    </location>
</feature>
<dbReference type="EMBL" id="JBEYRS010000003">
    <property type="protein sequence ID" value="MEW2362083.1"/>
    <property type="molecule type" value="Genomic_DNA"/>
</dbReference>
<reference evidence="2 3" key="1">
    <citation type="submission" date="2024-06" db="EMBL/GenBank/DDBJ databases">
        <title>The Natural Products Discovery Center: Release of the First 8490 Sequenced Strains for Exploring Actinobacteria Biosynthetic Diversity.</title>
        <authorList>
            <person name="Kalkreuter E."/>
            <person name="Kautsar S.A."/>
            <person name="Yang D."/>
            <person name="Bader C.D."/>
            <person name="Teijaro C.N."/>
            <person name="Fluegel L."/>
            <person name="Davis C.M."/>
            <person name="Simpson J.R."/>
            <person name="Lauterbach L."/>
            <person name="Steele A.D."/>
            <person name="Gui C."/>
            <person name="Meng S."/>
            <person name="Li G."/>
            <person name="Viehrig K."/>
            <person name="Ye F."/>
            <person name="Su P."/>
            <person name="Kiefer A.F."/>
            <person name="Nichols A."/>
            <person name="Cepeda A.J."/>
            <person name="Yan W."/>
            <person name="Fan B."/>
            <person name="Jiang Y."/>
            <person name="Adhikari A."/>
            <person name="Zheng C.-J."/>
            <person name="Schuster L."/>
            <person name="Cowan T.M."/>
            <person name="Smanski M.J."/>
            <person name="Chevrette M.G."/>
            <person name="De Carvalho L.P.S."/>
            <person name="Shen B."/>
        </authorList>
    </citation>
    <scope>NUCLEOTIDE SEQUENCE [LARGE SCALE GENOMIC DNA]</scope>
    <source>
        <strain evidence="2 3">NPDC047833</strain>
    </source>
</reference>
<dbReference type="RefSeq" id="WP_359771460.1">
    <property type="nucleotide sequence ID" value="NZ_JBEYRR010000001.1"/>
</dbReference>
<feature type="compositionally biased region" description="Low complexity" evidence="1">
    <location>
        <begin position="133"/>
        <end position="142"/>
    </location>
</feature>
<evidence type="ECO:0000256" key="1">
    <source>
        <dbReference type="SAM" id="MobiDB-lite"/>
    </source>
</evidence>
<proteinExistence type="predicted"/>
<evidence type="ECO:0000313" key="2">
    <source>
        <dbReference type="EMBL" id="MEW2362083.1"/>
    </source>
</evidence>
<organism evidence="2 3">
    <name type="scientific">Streptomyces huasconensis</name>
    <dbReference type="NCBI Taxonomy" id="1854574"/>
    <lineage>
        <taxon>Bacteria</taxon>
        <taxon>Bacillati</taxon>
        <taxon>Actinomycetota</taxon>
        <taxon>Actinomycetes</taxon>
        <taxon>Kitasatosporales</taxon>
        <taxon>Streptomycetaceae</taxon>
        <taxon>Streptomyces</taxon>
    </lineage>
</organism>
<feature type="region of interest" description="Disordered" evidence="1">
    <location>
        <begin position="1"/>
        <end position="28"/>
    </location>
</feature>
<evidence type="ECO:0000313" key="3">
    <source>
        <dbReference type="Proteomes" id="UP001553843"/>
    </source>
</evidence>
<feature type="region of interest" description="Disordered" evidence="1">
    <location>
        <begin position="222"/>
        <end position="245"/>
    </location>
</feature>
<dbReference type="Proteomes" id="UP001553843">
    <property type="component" value="Unassembled WGS sequence"/>
</dbReference>
<feature type="compositionally biased region" description="Polar residues" evidence="1">
    <location>
        <begin position="171"/>
        <end position="180"/>
    </location>
</feature>
<name>A0ABV3LRJ8_9ACTN</name>
<protein>
    <submittedName>
        <fullName evidence="2">Uncharacterized protein</fullName>
    </submittedName>
</protein>
<feature type="compositionally biased region" description="Basic residues" evidence="1">
    <location>
        <begin position="102"/>
        <end position="121"/>
    </location>
</feature>
<gene>
    <name evidence="2" type="ORF">AB0887_09000</name>
</gene>
<accession>A0ABV3LRJ8</accession>
<feature type="compositionally biased region" description="Basic and acidic residues" evidence="1">
    <location>
        <begin position="225"/>
        <end position="241"/>
    </location>
</feature>
<comment type="caution">
    <text evidence="2">The sequence shown here is derived from an EMBL/GenBank/DDBJ whole genome shotgun (WGS) entry which is preliminary data.</text>
</comment>
<sequence>MPKEQEAVAGDTLIADAPRESDAATGPASREELFQFVDRYGDLIDDRVAEIIDEAVEEAITARAARLRCLSWARLCVVVAALCGVSVLLRETPYAVAPSARGTRRLSRPSSRRPHRVHPRRSYGDSTAGSITSVSSRPASARRSAEKSTATTGPYPCALSTATTPRPMGPSPNTTGTSPGATPERRTGRAATEKGSVSAATSAGSLPGTAMVNAYGRLMYSPKPPGERRPRCSWHGTEHGPRSAPISRVASRASGLHGGLAAHSADGVEDTAVEDGVHDAVTLRPW</sequence>
<keyword evidence="3" id="KW-1185">Reference proteome</keyword>